<organism evidence="1 2">
    <name type="scientific">Trichinella murrelli</name>
    <dbReference type="NCBI Taxonomy" id="144512"/>
    <lineage>
        <taxon>Eukaryota</taxon>
        <taxon>Metazoa</taxon>
        <taxon>Ecdysozoa</taxon>
        <taxon>Nematoda</taxon>
        <taxon>Enoplea</taxon>
        <taxon>Dorylaimia</taxon>
        <taxon>Trichinellida</taxon>
        <taxon>Trichinellidae</taxon>
        <taxon>Trichinella</taxon>
    </lineage>
</organism>
<keyword evidence="2" id="KW-1185">Reference proteome</keyword>
<gene>
    <name evidence="1" type="ORF">T05_10441</name>
</gene>
<reference evidence="1 2" key="1">
    <citation type="submission" date="2015-01" db="EMBL/GenBank/DDBJ databases">
        <title>Evolution of Trichinella species and genotypes.</title>
        <authorList>
            <person name="Korhonen P.K."/>
            <person name="Edoardo P."/>
            <person name="Giuseppe L.R."/>
            <person name="Gasser R.B."/>
        </authorList>
    </citation>
    <scope>NUCLEOTIDE SEQUENCE [LARGE SCALE GENOMIC DNA]</scope>
    <source>
        <strain evidence="1">ISS417</strain>
    </source>
</reference>
<evidence type="ECO:0000313" key="1">
    <source>
        <dbReference type="EMBL" id="KRX41727.1"/>
    </source>
</evidence>
<proteinExistence type="predicted"/>
<dbReference type="Proteomes" id="UP000055048">
    <property type="component" value="Unassembled WGS sequence"/>
</dbReference>
<protein>
    <submittedName>
        <fullName evidence="1">Uncharacterized protein</fullName>
    </submittedName>
</protein>
<name>A0A0V0TRV2_9BILA</name>
<accession>A0A0V0TRV2</accession>
<dbReference type="OrthoDB" id="10533486at2759"/>
<sequence>MAILHCPFLHKELPGQSSFTEHLSEEGSEGGGGLEGSKQKITSDNLLIFNVKITMYVNVLSAGTAFAMHIPEMQACFLDSLHSLSVLHSPPTGFAELCEYVESINVREINNSNNVKVQKDDMVLFDLALTNSIENEGKTAVE</sequence>
<dbReference type="AlphaFoldDB" id="A0A0V0TRV2"/>
<evidence type="ECO:0000313" key="2">
    <source>
        <dbReference type="Proteomes" id="UP000055048"/>
    </source>
</evidence>
<dbReference type="EMBL" id="JYDJ01000163">
    <property type="protein sequence ID" value="KRX41727.1"/>
    <property type="molecule type" value="Genomic_DNA"/>
</dbReference>
<comment type="caution">
    <text evidence="1">The sequence shown here is derived from an EMBL/GenBank/DDBJ whole genome shotgun (WGS) entry which is preliminary data.</text>
</comment>